<dbReference type="Gene3D" id="3.30.465.10">
    <property type="match status" value="1"/>
</dbReference>
<evidence type="ECO:0000313" key="4">
    <source>
        <dbReference type="Proteomes" id="UP000295277"/>
    </source>
</evidence>
<dbReference type="InterPro" id="IPR006094">
    <property type="entry name" value="Oxid_FAD_bind_N"/>
</dbReference>
<dbReference type="EMBL" id="SLVM01000012">
    <property type="protein sequence ID" value="TCM84462.1"/>
    <property type="molecule type" value="Genomic_DNA"/>
</dbReference>
<protein>
    <submittedName>
        <fullName evidence="3">Decaprenylphospho-beta-D-ribofuranose 2-oxidase</fullName>
    </submittedName>
</protein>
<dbReference type="GO" id="GO:0016899">
    <property type="term" value="F:oxidoreductase activity, acting on the CH-OH group of donors, oxygen as acceptor"/>
    <property type="evidence" value="ECO:0007669"/>
    <property type="project" value="InterPro"/>
</dbReference>
<keyword evidence="1" id="KW-0285">Flavoprotein</keyword>
<reference evidence="3 4" key="1">
    <citation type="submission" date="2019-03" db="EMBL/GenBank/DDBJ databases">
        <title>Genomic Encyclopedia of Type Strains, Phase IV (KMG-IV): sequencing the most valuable type-strain genomes for metagenomic binning, comparative biology and taxonomic classification.</title>
        <authorList>
            <person name="Goeker M."/>
        </authorList>
    </citation>
    <scope>NUCLEOTIDE SEQUENCE [LARGE SCALE GENOMIC DNA]</scope>
    <source>
        <strain evidence="3 4">DSM 21153</strain>
    </source>
</reference>
<keyword evidence="4" id="KW-1185">Reference proteome</keyword>
<name>A0A4R1YTR6_9RHOB</name>
<evidence type="ECO:0000313" key="3">
    <source>
        <dbReference type="EMBL" id="TCM84462.1"/>
    </source>
</evidence>
<dbReference type="GO" id="GO:0071949">
    <property type="term" value="F:FAD binding"/>
    <property type="evidence" value="ECO:0007669"/>
    <property type="project" value="InterPro"/>
</dbReference>
<sequence>MQWKTADYAGWGRAVRARGTLARPERLPALAAALAARGPAIGNRRSYGDAALNAGGAAIQMTRLDRLLSFDAETGVIEAEAGVTIAELLRLFAPRGWMPPVMPGTGFATLGGCIACDVHGKNHHGAGSFGQHVLAVTLMTDTGPRAVTPGTDPGLFRATMGGLGQTGAILSARLQLRPIPGQRMRVVETRIPDFDAFIAALDASTAEFAVGWVDATARRKRLGRGILEEGELLDGSRPGPVRRAKSVPLDAPGLLLSWPVIRLFNRWRLSRIPDSGRKRIRALDDFFFPLDALQDWNRLYGKRGFHQFQCVVPQDAAPALREILAAIAKSGIASPLAVLKRMGPGRAGHLSFPMAGYTLAVDLPARKTRAAPLYARLEDMVQAAGGRLYLAKDALARPGTIAAMYPELDAWRAEIARADPEGHMTTDLMRRLKLRSAA</sequence>
<dbReference type="InterPro" id="IPR010031">
    <property type="entry name" value="FAD_lactone_oxidase-like"/>
</dbReference>
<dbReference type="PANTHER" id="PTHR43762">
    <property type="entry name" value="L-GULONOLACTONE OXIDASE"/>
    <property type="match status" value="1"/>
</dbReference>
<dbReference type="InterPro" id="IPR016166">
    <property type="entry name" value="FAD-bd_PCMH"/>
</dbReference>
<comment type="caution">
    <text evidence="3">The sequence shown here is derived from an EMBL/GenBank/DDBJ whole genome shotgun (WGS) entry which is preliminary data.</text>
</comment>
<organism evidence="3 4">
    <name type="scientific">Rhodovulum steppense</name>
    <dbReference type="NCBI Taxonomy" id="540251"/>
    <lineage>
        <taxon>Bacteria</taxon>
        <taxon>Pseudomonadati</taxon>
        <taxon>Pseudomonadota</taxon>
        <taxon>Alphaproteobacteria</taxon>
        <taxon>Rhodobacterales</taxon>
        <taxon>Paracoccaceae</taxon>
        <taxon>Rhodovulum</taxon>
    </lineage>
</organism>
<dbReference type="InterPro" id="IPR016169">
    <property type="entry name" value="FAD-bd_PCMH_sub2"/>
</dbReference>
<dbReference type="InterPro" id="IPR036318">
    <property type="entry name" value="FAD-bd_PCMH-like_sf"/>
</dbReference>
<keyword evidence="1" id="KW-0274">FAD</keyword>
<dbReference type="RefSeq" id="WP_132695064.1">
    <property type="nucleotide sequence ID" value="NZ_SLVM01000012.1"/>
</dbReference>
<dbReference type="OrthoDB" id="143770at2"/>
<gene>
    <name evidence="3" type="ORF">EV216_11299</name>
</gene>
<dbReference type="AlphaFoldDB" id="A0A4R1YTR6"/>
<feature type="domain" description="FAD-binding PCMH-type" evidence="2">
    <location>
        <begin position="14"/>
        <end position="179"/>
    </location>
</feature>
<dbReference type="Pfam" id="PF01565">
    <property type="entry name" value="FAD_binding_4"/>
    <property type="match status" value="1"/>
</dbReference>
<dbReference type="PROSITE" id="PS51387">
    <property type="entry name" value="FAD_PCMH"/>
    <property type="match status" value="1"/>
</dbReference>
<dbReference type="Proteomes" id="UP000295277">
    <property type="component" value="Unassembled WGS sequence"/>
</dbReference>
<dbReference type="SUPFAM" id="SSF56176">
    <property type="entry name" value="FAD-binding/transporter-associated domain-like"/>
    <property type="match status" value="1"/>
</dbReference>
<evidence type="ECO:0000259" key="2">
    <source>
        <dbReference type="PROSITE" id="PS51387"/>
    </source>
</evidence>
<proteinExistence type="predicted"/>
<accession>A0A4R1YTR6</accession>
<dbReference type="PANTHER" id="PTHR43762:SF1">
    <property type="entry name" value="D-ARABINONO-1,4-LACTONE OXIDASE"/>
    <property type="match status" value="1"/>
</dbReference>
<evidence type="ECO:0000256" key="1">
    <source>
        <dbReference type="ARBA" id="ARBA00022827"/>
    </source>
</evidence>